<keyword evidence="1" id="KW-0614">Plasmid</keyword>
<dbReference type="InterPro" id="IPR036390">
    <property type="entry name" value="WH_DNA-bd_sf"/>
</dbReference>
<reference evidence="1 2" key="1">
    <citation type="submission" date="2017-11" db="EMBL/GenBank/DDBJ databases">
        <title>Complete genome sequence of Sphingomonas sp. Strain Cra20, a psychrotolerant potential plant growth promoting rhizobacteria.</title>
        <authorList>
            <person name="Luo Y."/>
        </authorList>
    </citation>
    <scope>NUCLEOTIDE SEQUENCE [LARGE SCALE GENOMIC DNA]</scope>
    <source>
        <strain evidence="1 2">Cra20</strain>
        <plasmid evidence="1 2">unnamed</plasmid>
    </source>
</reference>
<geneLocation type="plasmid" evidence="1 2">
    <name>unnamed</name>
</geneLocation>
<evidence type="ECO:0000313" key="1">
    <source>
        <dbReference type="EMBL" id="ATY34825.1"/>
    </source>
</evidence>
<dbReference type="RefSeq" id="WP_100284611.1">
    <property type="nucleotide sequence ID" value="NZ_CP024924.1"/>
</dbReference>
<dbReference type="AlphaFoldDB" id="A0A2K8MLV6"/>
<dbReference type="InterPro" id="IPR036388">
    <property type="entry name" value="WH-like_DNA-bd_sf"/>
</dbReference>
<dbReference type="EMBL" id="CP024924">
    <property type="protein sequence ID" value="ATY34825.1"/>
    <property type="molecule type" value="Genomic_DNA"/>
</dbReference>
<dbReference type="SUPFAM" id="SSF46785">
    <property type="entry name" value="Winged helix' DNA-binding domain"/>
    <property type="match status" value="1"/>
</dbReference>
<proteinExistence type="predicted"/>
<evidence type="ECO:0000313" key="2">
    <source>
        <dbReference type="Proteomes" id="UP000229081"/>
    </source>
</evidence>
<protein>
    <submittedName>
        <fullName evidence="1">Uncharacterized protein</fullName>
    </submittedName>
</protein>
<dbReference type="Gene3D" id="1.10.10.10">
    <property type="entry name" value="Winged helix-like DNA-binding domain superfamily/Winged helix DNA-binding domain"/>
    <property type="match status" value="1"/>
</dbReference>
<sequence length="363" mass="40058">MLKFQQEEQELLDGLIDAIGGLPEGQAWIEGREVALKPRGGKVDAIVDAMVAGRALQLLVETKREAFPRDVREAVWQLRNHLADHAGYNREVVPFFVARAISPGARDILRAEKIGFYDLGGSLYIPSPSTFVYIDRPVPAKSNKAFGSIFQGQRARVVQEIFARRPAWVSVKQIAEDAEVSAATASDTLREMERREWVEVEGSGPSKLRRLSAPGPVLDAWTAFIGDQKPAKLRRYYVSGADTENLARKLDQACLKADAAYAVTAEVAAQAYAPYLSNVSQLRCRIVPGPPQERALERLQARPVSEGWNLGIIETRARGDVTVGERVDGVALAPPLQVYIDLLQGSGRAKELAAHLRQERLDR</sequence>
<name>A0A2K8MLV6_9SPHN</name>
<dbReference type="Proteomes" id="UP000229081">
    <property type="component" value="Plasmid unnamed"/>
</dbReference>
<dbReference type="KEGG" id="sphc:CVN68_22165"/>
<organism evidence="1 2">
    <name type="scientific">Sphingomonas psychrotolerans</name>
    <dbReference type="NCBI Taxonomy" id="1327635"/>
    <lineage>
        <taxon>Bacteria</taxon>
        <taxon>Pseudomonadati</taxon>
        <taxon>Pseudomonadota</taxon>
        <taxon>Alphaproteobacteria</taxon>
        <taxon>Sphingomonadales</taxon>
        <taxon>Sphingomonadaceae</taxon>
        <taxon>Sphingomonas</taxon>
    </lineage>
</organism>
<dbReference type="OrthoDB" id="5510301at2"/>
<gene>
    <name evidence="1" type="ORF">CVN68_22165</name>
</gene>
<accession>A0A2K8MLV6</accession>
<keyword evidence="2" id="KW-1185">Reference proteome</keyword>